<dbReference type="AlphaFoldDB" id="A0A7R9MEP7"/>
<dbReference type="PANTHER" id="PTHR13091">
    <property type="entry name" value="AMPLIFIED IN BREAST CANCER 2-RELATED"/>
    <property type="match status" value="1"/>
</dbReference>
<proteinExistence type="inferred from homology"/>
<dbReference type="Proteomes" id="UP000728032">
    <property type="component" value="Unassembled WGS sequence"/>
</dbReference>
<keyword evidence="7" id="KW-1185">Reference proteome</keyword>
<feature type="compositionally biased region" description="Polar residues" evidence="5">
    <location>
        <begin position="1"/>
        <end position="16"/>
    </location>
</feature>
<evidence type="ECO:0000256" key="4">
    <source>
        <dbReference type="RuleBase" id="RU367133"/>
    </source>
</evidence>
<feature type="region of interest" description="Disordered" evidence="5">
    <location>
        <begin position="482"/>
        <end position="508"/>
    </location>
</feature>
<dbReference type="PANTHER" id="PTHR13091:SF0">
    <property type="entry name" value="NONSENSE-MEDIATED MRNA DECAY FACTOR SMG8"/>
    <property type="match status" value="1"/>
</dbReference>
<dbReference type="EMBL" id="OC928164">
    <property type="protein sequence ID" value="CAD7657612.1"/>
    <property type="molecule type" value="Genomic_DNA"/>
</dbReference>
<comment type="function">
    <text evidence="4">Involved in nonsense-mediated decay (NMD) of mRNAs containing premature stop codons.</text>
</comment>
<gene>
    <name evidence="6" type="ORF">ONB1V03_LOCUS14238</name>
</gene>
<evidence type="ECO:0000256" key="3">
    <source>
        <dbReference type="ARBA" id="ARBA00029509"/>
    </source>
</evidence>
<evidence type="ECO:0000256" key="5">
    <source>
        <dbReference type="SAM" id="MobiDB-lite"/>
    </source>
</evidence>
<feature type="non-terminal residue" evidence="6">
    <location>
        <position position="580"/>
    </location>
</feature>
<feature type="compositionally biased region" description="Acidic residues" evidence="5">
    <location>
        <begin position="487"/>
        <end position="499"/>
    </location>
</feature>
<reference evidence="6" key="1">
    <citation type="submission" date="2020-11" db="EMBL/GenBank/DDBJ databases">
        <authorList>
            <person name="Tran Van P."/>
        </authorList>
    </citation>
    <scope>NUCLEOTIDE SEQUENCE</scope>
</reference>
<accession>A0A7R9MEP7</accession>
<dbReference type="InterPro" id="IPR019354">
    <property type="entry name" value="SMG8-like"/>
</dbReference>
<evidence type="ECO:0000256" key="1">
    <source>
        <dbReference type="ARBA" id="ARBA00006443"/>
    </source>
</evidence>
<dbReference type="GO" id="GO:0000184">
    <property type="term" value="P:nuclear-transcribed mRNA catabolic process, nonsense-mediated decay"/>
    <property type="evidence" value="ECO:0007669"/>
    <property type="project" value="UniProtKB-UniRule"/>
</dbReference>
<evidence type="ECO:0000313" key="7">
    <source>
        <dbReference type="Proteomes" id="UP000728032"/>
    </source>
</evidence>
<dbReference type="EMBL" id="CAJPVJ010013339">
    <property type="protein sequence ID" value="CAG2174798.1"/>
    <property type="molecule type" value="Genomic_DNA"/>
</dbReference>
<evidence type="ECO:0000313" key="6">
    <source>
        <dbReference type="EMBL" id="CAD7657612.1"/>
    </source>
</evidence>
<keyword evidence="2 4" id="KW-0866">Nonsense-mediated mRNA decay</keyword>
<dbReference type="OrthoDB" id="63589at2759"/>
<sequence length="580" mass="65807">MSPSGNGPTVTPNEGNHSFHMFGDNGPTLENSIEFLNKSRQSVRKDKVCVVSVIGKSCLSAHNSKASLVDQSIGKNVFRGLFCQTKTISELTNCQIDGYYDVRNKVIFLHLTSVLDSLAMTQICRNIEKDIYEKGFLQVWPDLQSNLCKALLLLFHLSHIIVIVSPSPHFDLNQINMFRILDSTRQKLQSIITECLQSLSSLPADWVQSGRLCSPRALFVFESYGKNQFITKEKLRNAERQLEDQIYRILRKTRLITNISANSLFAVSSHHDYVFISTTDPTIRHSSDYLMSRLIKYCNTEDKNSSSSDEENDCEANSFHSFLWTHIGIAHSKGFDDNIGRHAAPPIFELPSAKEFFQTALKLKELLFSANVENSSLKTIFNSLHSSLDIDTRFSESRCAKVLPIAMGIYQDSLPSHYTRDFHERKLAHALQHFTLQARGSAVYDFGQQLKRNCDDYWANGHQMCEVLSLTNNHCINPIHRLKTEDDNNSDDNNDSDTESDSKQRLPSMRHMSGAKLICACDCGRRQANREDPFTVKAANHDFYALMRNKCSCGHLERVLFPVFEPSSDYIEPARTVPLP</sequence>
<dbReference type="Pfam" id="PF10220">
    <property type="entry name" value="Smg8_Smg9"/>
    <property type="match status" value="1"/>
</dbReference>
<comment type="similarity">
    <text evidence="1 4">Belongs to the SMG8 family.</text>
</comment>
<evidence type="ECO:0000256" key="2">
    <source>
        <dbReference type="ARBA" id="ARBA00023161"/>
    </source>
</evidence>
<protein>
    <recommendedName>
        <fullName evidence="3 4">Nonsense-mediated mRNA decay factor SMG8</fullName>
    </recommendedName>
</protein>
<name>A0A7R9MEP7_9ACAR</name>
<organism evidence="6">
    <name type="scientific">Oppiella nova</name>
    <dbReference type="NCBI Taxonomy" id="334625"/>
    <lineage>
        <taxon>Eukaryota</taxon>
        <taxon>Metazoa</taxon>
        <taxon>Ecdysozoa</taxon>
        <taxon>Arthropoda</taxon>
        <taxon>Chelicerata</taxon>
        <taxon>Arachnida</taxon>
        <taxon>Acari</taxon>
        <taxon>Acariformes</taxon>
        <taxon>Sarcoptiformes</taxon>
        <taxon>Oribatida</taxon>
        <taxon>Brachypylina</taxon>
        <taxon>Oppioidea</taxon>
        <taxon>Oppiidae</taxon>
        <taxon>Oppiella</taxon>
    </lineage>
</organism>
<feature type="region of interest" description="Disordered" evidence="5">
    <location>
        <begin position="1"/>
        <end position="21"/>
    </location>
</feature>